<organism evidence="2 3">
    <name type="scientific">Roseicella frigidaeris</name>
    <dbReference type="NCBI Taxonomy" id="2230885"/>
    <lineage>
        <taxon>Bacteria</taxon>
        <taxon>Pseudomonadati</taxon>
        <taxon>Pseudomonadota</taxon>
        <taxon>Alphaproteobacteria</taxon>
        <taxon>Acetobacterales</taxon>
        <taxon>Roseomonadaceae</taxon>
        <taxon>Roseicella</taxon>
    </lineage>
</organism>
<evidence type="ECO:0000313" key="2">
    <source>
        <dbReference type="EMBL" id="RAI60759.1"/>
    </source>
</evidence>
<dbReference type="AlphaFoldDB" id="A0A327MDM9"/>
<feature type="compositionally biased region" description="Pro residues" evidence="1">
    <location>
        <begin position="183"/>
        <end position="193"/>
    </location>
</feature>
<dbReference type="Proteomes" id="UP000249065">
    <property type="component" value="Unassembled WGS sequence"/>
</dbReference>
<proteinExistence type="predicted"/>
<name>A0A327MDM9_9PROT</name>
<evidence type="ECO:0000256" key="1">
    <source>
        <dbReference type="SAM" id="MobiDB-lite"/>
    </source>
</evidence>
<accession>A0A327MDM9</accession>
<gene>
    <name evidence="2" type="ORF">DOO78_01115</name>
</gene>
<feature type="region of interest" description="Disordered" evidence="1">
    <location>
        <begin position="180"/>
        <end position="209"/>
    </location>
</feature>
<comment type="caution">
    <text evidence="2">The sequence shown here is derived from an EMBL/GenBank/DDBJ whole genome shotgun (WGS) entry which is preliminary data.</text>
</comment>
<evidence type="ECO:0000313" key="3">
    <source>
        <dbReference type="Proteomes" id="UP000249065"/>
    </source>
</evidence>
<dbReference type="EMBL" id="QLIX01000001">
    <property type="protein sequence ID" value="RAI60759.1"/>
    <property type="molecule type" value="Genomic_DNA"/>
</dbReference>
<protein>
    <submittedName>
        <fullName evidence="2">Uncharacterized protein</fullName>
    </submittedName>
</protein>
<sequence>MRQGQLAGRDGSAARAWAGQGRVRARRGAVPARRPALVSPLRRLAWLLGAASGCLAACDVADDVVVRRARIQLVGLSANDLRLCAGPPNRTLAGDGDLQYWAYDRTATTSEVMVTTLALGFNLTRQGECSAVFELAGGHVRRIAFPRAVGGRVSPYSACVPLVQECYVMRRGGAIGPAVPAVAPEPEPGPEPVPGIDGSVPGQEWRPFP</sequence>
<reference evidence="3" key="1">
    <citation type="submission" date="2018-06" db="EMBL/GenBank/DDBJ databases">
        <authorList>
            <person name="Khan S.A."/>
        </authorList>
    </citation>
    <scope>NUCLEOTIDE SEQUENCE [LARGE SCALE GENOMIC DNA]</scope>
    <source>
        <strain evidence="3">DB-1506</strain>
    </source>
</reference>
<keyword evidence="3" id="KW-1185">Reference proteome</keyword>